<sequence length="484" mass="51354">MAAITMSSAEEWRLFPPPLKPAPLSVGDEVFVRTKSAKEVGKKGVVCAIEKVEATPVVAPAATSEPAELSRGYHDPEGSNNCYSAEPPGGVAGAHSRTSSCDFAGTTIWRNVDRQEKNPKKGKKFEDTRAVIRLPPRAGSPGNPPDYRARPSRLVRIYRSPPADRSTAAAAAPPLLILLTADTASFRLLAASQVRACDAVLEVGCSTGETTAILAKYVPKGRVVALDVGADMVERTKERLKLVSSESEICADVAVHKMDPFLDPRGAVEAAEHETEAGIGKDGGDASRPTKGGGVDAVFIDIGGNREVRGVVRMIAFARTAFAQPPRLIVVKSQELVDELKASSNAVGNAGDDGATTPAATVSEAGSYAECGRISEGDLWFRELLARSTSARPSFNENTEGGGGDASSGCSNRTTPKHFHPNKAPLRLSPKDGVTPICRYYNYHKEGCKKGGRCPFDHAVCHWCLRPGHIALSCENANGFNVPL</sequence>
<dbReference type="eggNOG" id="ENOG502SAJ2">
    <property type="taxonomic scope" value="Eukaryota"/>
</dbReference>
<reference evidence="4 5" key="1">
    <citation type="journal article" date="2010" name="Nature">
        <title>The Ectocarpus genome and the independent evolution of multicellularity in brown algae.</title>
        <authorList>
            <person name="Cock J.M."/>
            <person name="Sterck L."/>
            <person name="Rouze P."/>
            <person name="Scornet D."/>
            <person name="Allen A.E."/>
            <person name="Amoutzias G."/>
            <person name="Anthouard V."/>
            <person name="Artiguenave F."/>
            <person name="Aury J.M."/>
            <person name="Badger J.H."/>
            <person name="Beszteri B."/>
            <person name="Billiau K."/>
            <person name="Bonnet E."/>
            <person name="Bothwell J.H."/>
            <person name="Bowler C."/>
            <person name="Boyen C."/>
            <person name="Brownlee C."/>
            <person name="Carrano C.J."/>
            <person name="Charrier B."/>
            <person name="Cho G.Y."/>
            <person name="Coelho S.M."/>
            <person name="Collen J."/>
            <person name="Corre E."/>
            <person name="Da Silva C."/>
            <person name="Delage L."/>
            <person name="Delaroque N."/>
            <person name="Dittami S.M."/>
            <person name="Doulbeau S."/>
            <person name="Elias M."/>
            <person name="Farnham G."/>
            <person name="Gachon C.M."/>
            <person name="Gschloessl B."/>
            <person name="Heesch S."/>
            <person name="Jabbari K."/>
            <person name="Jubin C."/>
            <person name="Kawai H."/>
            <person name="Kimura K."/>
            <person name="Kloareg B."/>
            <person name="Kupper F.C."/>
            <person name="Lang D."/>
            <person name="Le Bail A."/>
            <person name="Leblanc C."/>
            <person name="Lerouge P."/>
            <person name="Lohr M."/>
            <person name="Lopez P.J."/>
            <person name="Martens C."/>
            <person name="Maumus F."/>
            <person name="Michel G."/>
            <person name="Miranda-Saavedra D."/>
            <person name="Morales J."/>
            <person name="Moreau H."/>
            <person name="Motomura T."/>
            <person name="Nagasato C."/>
            <person name="Napoli C.A."/>
            <person name="Nelson D.R."/>
            <person name="Nyvall-Collen P."/>
            <person name="Peters A.F."/>
            <person name="Pommier C."/>
            <person name="Potin P."/>
            <person name="Poulain J."/>
            <person name="Quesneville H."/>
            <person name="Read B."/>
            <person name="Rensing S.A."/>
            <person name="Ritter A."/>
            <person name="Rousvoal S."/>
            <person name="Samanta M."/>
            <person name="Samson G."/>
            <person name="Schroeder D.C."/>
            <person name="Segurens B."/>
            <person name="Strittmatter M."/>
            <person name="Tonon T."/>
            <person name="Tregear J.W."/>
            <person name="Valentin K."/>
            <person name="von Dassow P."/>
            <person name="Yamagishi T."/>
            <person name="Van de Peer Y."/>
            <person name="Wincker P."/>
        </authorList>
    </citation>
    <scope>NUCLEOTIDE SEQUENCE [LARGE SCALE GENOMIC DNA]</scope>
    <source>
        <strain evidence="5">Ec32 / CCAP1310/4</strain>
    </source>
</reference>
<evidence type="ECO:0000256" key="1">
    <source>
        <dbReference type="PROSITE-ProRule" id="PRU00723"/>
    </source>
</evidence>
<accession>D8LUD1</accession>
<feature type="region of interest" description="Disordered" evidence="2">
    <location>
        <begin position="392"/>
        <end position="426"/>
    </location>
</feature>
<feature type="region of interest" description="Disordered" evidence="2">
    <location>
        <begin position="60"/>
        <end position="97"/>
    </location>
</feature>
<dbReference type="Gene3D" id="3.40.50.150">
    <property type="entry name" value="Vaccinia Virus protein VP39"/>
    <property type="match status" value="1"/>
</dbReference>
<feature type="compositionally biased region" description="Basic and acidic residues" evidence="2">
    <location>
        <begin position="112"/>
        <end position="130"/>
    </location>
</feature>
<dbReference type="SUPFAM" id="SSF53335">
    <property type="entry name" value="S-adenosyl-L-methionine-dependent methyltransferases"/>
    <property type="match status" value="1"/>
</dbReference>
<dbReference type="Proteomes" id="UP000002630">
    <property type="component" value="Linkage Group LG17"/>
</dbReference>
<dbReference type="GO" id="GO:0008270">
    <property type="term" value="F:zinc ion binding"/>
    <property type="evidence" value="ECO:0007669"/>
    <property type="project" value="UniProtKB-KW"/>
</dbReference>
<keyword evidence="5" id="KW-1185">Reference proteome</keyword>
<dbReference type="CDD" id="cd02440">
    <property type="entry name" value="AdoMet_MTases"/>
    <property type="match status" value="1"/>
</dbReference>
<dbReference type="PROSITE" id="PS50103">
    <property type="entry name" value="ZF_C3H1"/>
    <property type="match status" value="1"/>
</dbReference>
<dbReference type="InterPro" id="IPR000571">
    <property type="entry name" value="Znf_CCCH"/>
</dbReference>
<name>D8LUD1_ECTSI</name>
<dbReference type="Pfam" id="PF13649">
    <property type="entry name" value="Methyltransf_25"/>
    <property type="match status" value="1"/>
</dbReference>
<feature type="domain" description="C3H1-type" evidence="3">
    <location>
        <begin position="432"/>
        <end position="461"/>
    </location>
</feature>
<feature type="region of interest" description="Disordered" evidence="2">
    <location>
        <begin position="112"/>
        <end position="149"/>
    </location>
</feature>
<evidence type="ECO:0000313" key="5">
    <source>
        <dbReference type="Proteomes" id="UP000002630"/>
    </source>
</evidence>
<dbReference type="EMBL" id="FN649742">
    <property type="protein sequence ID" value="CBN75472.1"/>
    <property type="molecule type" value="Genomic_DNA"/>
</dbReference>
<dbReference type="InParanoid" id="D8LUD1"/>
<dbReference type="OrthoDB" id="542683at2759"/>
<feature type="zinc finger region" description="C3H1-type" evidence="1">
    <location>
        <begin position="432"/>
        <end position="461"/>
    </location>
</feature>
<keyword evidence="1" id="KW-0863">Zinc-finger</keyword>
<protein>
    <recommendedName>
        <fullName evidence="3">C3H1-type domain-containing protein</fullName>
    </recommendedName>
</protein>
<dbReference type="InterPro" id="IPR041698">
    <property type="entry name" value="Methyltransf_25"/>
</dbReference>
<dbReference type="InterPro" id="IPR029063">
    <property type="entry name" value="SAM-dependent_MTases_sf"/>
</dbReference>
<keyword evidence="1" id="KW-0862">Zinc</keyword>
<keyword evidence="1" id="KW-0479">Metal-binding</keyword>
<evidence type="ECO:0000259" key="3">
    <source>
        <dbReference type="PROSITE" id="PS50103"/>
    </source>
</evidence>
<organism evidence="4 5">
    <name type="scientific">Ectocarpus siliculosus</name>
    <name type="common">Brown alga</name>
    <name type="synonym">Conferva siliculosa</name>
    <dbReference type="NCBI Taxonomy" id="2880"/>
    <lineage>
        <taxon>Eukaryota</taxon>
        <taxon>Sar</taxon>
        <taxon>Stramenopiles</taxon>
        <taxon>Ochrophyta</taxon>
        <taxon>PX clade</taxon>
        <taxon>Phaeophyceae</taxon>
        <taxon>Ectocarpales</taxon>
        <taxon>Ectocarpaceae</taxon>
        <taxon>Ectocarpus</taxon>
    </lineage>
</organism>
<dbReference type="EMBL" id="FN649232">
    <property type="protein sequence ID" value="CBN75472.1"/>
    <property type="molecule type" value="Genomic_DNA"/>
</dbReference>
<evidence type="ECO:0000256" key="2">
    <source>
        <dbReference type="SAM" id="MobiDB-lite"/>
    </source>
</evidence>
<proteinExistence type="predicted"/>
<dbReference type="AlphaFoldDB" id="D8LUD1"/>
<dbReference type="OMA" id="CENANGF"/>
<evidence type="ECO:0000313" key="4">
    <source>
        <dbReference type="EMBL" id="CBN75472.1"/>
    </source>
</evidence>
<gene>
    <name evidence="4" type="ORF">Esi_0099_0101</name>
</gene>